<dbReference type="EMBL" id="JACHHY010000006">
    <property type="protein sequence ID" value="MBB5017976.1"/>
    <property type="molecule type" value="Genomic_DNA"/>
</dbReference>
<dbReference type="GO" id="GO:0071949">
    <property type="term" value="F:FAD binding"/>
    <property type="evidence" value="ECO:0007669"/>
    <property type="project" value="InterPro"/>
</dbReference>
<dbReference type="InterPro" id="IPR004017">
    <property type="entry name" value="Cys_rich_dom"/>
</dbReference>
<sequence>MSPAHQALLQILRRFLPADRLITDPLRTYAYGTDASCYRLTPQIVAKVETEQEVIQLLQAARAAAVAVTFRAAGTSLSGQAISDSVLVILGDGWRGIEIEHHGGRVRLQPGVVGAHANRALAPYRRKIGPDPASINTCKIGGIAANNASGMCCGIVHNSYHTLAAIRVIFTDGTVLDTGDAASIARFRQTHQPLLNTLADLGQLAKNNSTLAEKIQHKYRLKNTTGYSLNALVDFTDPIDILAHLMIGSEGTLGFIASITYHTVEDLQDKASCLVAFPDIHTCCEAVAALKASPVAAIELMDRAGLRSVETKPGLPEFVRGLSPTASALLIETRAQDAAQLATQMAAIEAILAQFQQEAAVAFTRDPIVCEQLWAIRKGMFPAIGAVRDTGSTVIIEDVAFPIARLAEGVQRLQALFQQHGYHEAIIFGHALEGNLHFVFTQRFDDPGQVARYQAFMADIARLVAVELGGSLKAEHGTGRNMAPFVELEWGSEGVALMRALKRAFDPTGILNPDVVLSDDAEIHLKHLKALPAAHPVVDKCIECGFCEPVCPAHQLTLSPRQRIVIWREIQRLRRDAPNSPRLASLEKDYTWLGLDTCAATGLCALQCPVGINTGELVRSLRGEQDRYRHAGSMDGVRLKLWLADSVHQLLGTRQMQRWAYRLRHWFGKRLPLWTPALPQPIHFVPPRADHTSTRPRVVYFTSCMNRVMGPARGDSEQQPLADKTIALLRKAGFEVIMPTDLDGLCCGQPLASQGRDEEADTQLRQVEMALLAASRQGQDPIYLDTSPCALRLIRKLDSRLSVYDPVAFIHTFLLDRLDFHPQAESVAVHVTCSTTHLDQGQALIELARRCARSVVVPPDVSCCGFAGDKGLTTPELNAHALRFLKSALPANCHEGVSTSRTCEIGLSHHAGLPYHSIVYLVDRCTTPKQTP</sequence>
<evidence type="ECO:0000256" key="8">
    <source>
        <dbReference type="ARBA" id="ARBA00023004"/>
    </source>
</evidence>
<dbReference type="InterPro" id="IPR016166">
    <property type="entry name" value="FAD-bd_PCMH"/>
</dbReference>
<protein>
    <recommendedName>
        <fullName evidence="10">D-lactate dehydrogenase (cytochrome)</fullName>
        <ecNumber evidence="10">1.1.2.4</ecNumber>
    </recommendedName>
</protein>
<dbReference type="GO" id="GO:0051536">
    <property type="term" value="F:iron-sulfur cluster binding"/>
    <property type="evidence" value="ECO:0007669"/>
    <property type="project" value="UniProtKB-KW"/>
</dbReference>
<dbReference type="Gene3D" id="3.30.43.10">
    <property type="entry name" value="Uridine Diphospho-n-acetylenolpyruvylglucosamine Reductase, domain 2"/>
    <property type="match status" value="1"/>
</dbReference>
<comment type="similarity">
    <text evidence="2">Belongs to the FAD-binding oxidoreductase/transferase type 4 family.</text>
</comment>
<dbReference type="InterPro" id="IPR009051">
    <property type="entry name" value="Helical_ferredxn"/>
</dbReference>
<dbReference type="Proteomes" id="UP000575898">
    <property type="component" value="Unassembled WGS sequence"/>
</dbReference>
<dbReference type="RefSeq" id="WP_184036560.1">
    <property type="nucleotide sequence ID" value="NZ_JACHHY010000006.1"/>
</dbReference>
<dbReference type="GO" id="GO:0008720">
    <property type="term" value="F:D-lactate dehydrogenase (NAD+) activity"/>
    <property type="evidence" value="ECO:0007669"/>
    <property type="project" value="TreeGrafter"/>
</dbReference>
<evidence type="ECO:0000313" key="14">
    <source>
        <dbReference type="Proteomes" id="UP000575898"/>
    </source>
</evidence>
<dbReference type="InterPro" id="IPR036318">
    <property type="entry name" value="FAD-bd_PCMH-like_sf"/>
</dbReference>
<gene>
    <name evidence="13" type="ORF">HNQ59_001261</name>
</gene>
<dbReference type="PROSITE" id="PS00198">
    <property type="entry name" value="4FE4S_FER_1"/>
    <property type="match status" value="1"/>
</dbReference>
<dbReference type="PROSITE" id="PS51387">
    <property type="entry name" value="FAD_PCMH"/>
    <property type="match status" value="1"/>
</dbReference>
<dbReference type="InterPro" id="IPR006094">
    <property type="entry name" value="Oxid_FAD_bind_N"/>
</dbReference>
<dbReference type="Pfam" id="PF13183">
    <property type="entry name" value="Fer4_8"/>
    <property type="match status" value="1"/>
</dbReference>
<dbReference type="InterPro" id="IPR016167">
    <property type="entry name" value="FAD-bd_PCMH_sub1"/>
</dbReference>
<comment type="cofactor">
    <cofactor evidence="1">
        <name>FAD</name>
        <dbReference type="ChEBI" id="CHEBI:57692"/>
    </cofactor>
</comment>
<dbReference type="Gene3D" id="3.30.70.2740">
    <property type="match status" value="1"/>
</dbReference>
<dbReference type="InterPro" id="IPR016171">
    <property type="entry name" value="Vanillyl_alc_oxidase_C-sub2"/>
</dbReference>
<dbReference type="GO" id="GO:1903457">
    <property type="term" value="P:lactate catabolic process"/>
    <property type="evidence" value="ECO:0007669"/>
    <property type="project" value="TreeGrafter"/>
</dbReference>
<dbReference type="InterPro" id="IPR004113">
    <property type="entry name" value="FAD-bd_oxidored_4_C"/>
</dbReference>
<evidence type="ECO:0000256" key="3">
    <source>
        <dbReference type="ARBA" id="ARBA00022630"/>
    </source>
</evidence>
<evidence type="ECO:0000256" key="4">
    <source>
        <dbReference type="ARBA" id="ARBA00022723"/>
    </source>
</evidence>
<dbReference type="GO" id="GO:0004458">
    <property type="term" value="F:D-lactate dehydrogenase (cytochrome) activity"/>
    <property type="evidence" value="ECO:0007669"/>
    <property type="project" value="UniProtKB-EC"/>
</dbReference>
<dbReference type="PANTHER" id="PTHR11748:SF111">
    <property type="entry name" value="D-LACTATE DEHYDROGENASE, MITOCHONDRIAL-RELATED"/>
    <property type="match status" value="1"/>
</dbReference>
<feature type="domain" description="FAD-binding PCMH-type" evidence="12">
    <location>
        <begin position="38"/>
        <end position="266"/>
    </location>
</feature>
<evidence type="ECO:0000256" key="1">
    <source>
        <dbReference type="ARBA" id="ARBA00001974"/>
    </source>
</evidence>
<dbReference type="Gene3D" id="3.30.70.2190">
    <property type="match status" value="1"/>
</dbReference>
<dbReference type="InterPro" id="IPR016164">
    <property type="entry name" value="FAD-linked_Oxase-like_C"/>
</dbReference>
<dbReference type="FunFam" id="1.10.45.10:FF:000001">
    <property type="entry name" value="D-lactate dehydrogenase mitochondrial"/>
    <property type="match status" value="1"/>
</dbReference>
<dbReference type="PROSITE" id="PS51379">
    <property type="entry name" value="4FE4S_FER_2"/>
    <property type="match status" value="1"/>
</dbReference>
<dbReference type="Pfam" id="PF01565">
    <property type="entry name" value="FAD_binding_4"/>
    <property type="match status" value="1"/>
</dbReference>
<keyword evidence="5" id="KW-0274">FAD</keyword>
<evidence type="ECO:0000256" key="6">
    <source>
        <dbReference type="ARBA" id="ARBA00022946"/>
    </source>
</evidence>
<dbReference type="SUPFAM" id="SSF56176">
    <property type="entry name" value="FAD-binding/transporter-associated domain-like"/>
    <property type="match status" value="1"/>
</dbReference>
<keyword evidence="7" id="KW-0560">Oxidoreductase</keyword>
<keyword evidence="4" id="KW-0479">Metal-binding</keyword>
<proteinExistence type="inferred from homology"/>
<dbReference type="EC" id="1.1.2.4" evidence="10"/>
<keyword evidence="14" id="KW-1185">Reference proteome</keyword>
<evidence type="ECO:0000313" key="13">
    <source>
        <dbReference type="EMBL" id="MBB5017976.1"/>
    </source>
</evidence>
<keyword evidence="3" id="KW-0285">Flavoprotein</keyword>
<dbReference type="SUPFAM" id="SSF46548">
    <property type="entry name" value="alpha-helical ferredoxin"/>
    <property type="match status" value="1"/>
</dbReference>
<dbReference type="InterPro" id="IPR016169">
    <property type="entry name" value="FAD-bd_PCMH_sub2"/>
</dbReference>
<dbReference type="SUPFAM" id="SSF55103">
    <property type="entry name" value="FAD-linked oxidases, C-terminal domain"/>
    <property type="match status" value="1"/>
</dbReference>
<dbReference type="InterPro" id="IPR017896">
    <property type="entry name" value="4Fe4S_Fe-S-bd"/>
</dbReference>
<dbReference type="Gene3D" id="3.30.465.10">
    <property type="match status" value="1"/>
</dbReference>
<accession>A0A840MN96</accession>
<dbReference type="Pfam" id="PF02754">
    <property type="entry name" value="CCG"/>
    <property type="match status" value="2"/>
</dbReference>
<organism evidence="13 14">
    <name type="scientific">Chitinivorax tropicus</name>
    <dbReference type="NCBI Taxonomy" id="714531"/>
    <lineage>
        <taxon>Bacteria</taxon>
        <taxon>Pseudomonadati</taxon>
        <taxon>Pseudomonadota</taxon>
        <taxon>Betaproteobacteria</taxon>
        <taxon>Chitinivorax</taxon>
    </lineage>
</organism>
<keyword evidence="8" id="KW-0408">Iron</keyword>
<dbReference type="AlphaFoldDB" id="A0A840MN96"/>
<dbReference type="PANTHER" id="PTHR11748">
    <property type="entry name" value="D-LACTATE DEHYDROGENASE"/>
    <property type="match status" value="1"/>
</dbReference>
<comment type="caution">
    <text evidence="13">The sequence shown here is derived from an EMBL/GenBank/DDBJ whole genome shotgun (WGS) entry which is preliminary data.</text>
</comment>
<name>A0A840MN96_9PROT</name>
<feature type="domain" description="4Fe-4S ferredoxin-type" evidence="11">
    <location>
        <begin position="530"/>
        <end position="561"/>
    </location>
</feature>
<reference evidence="13 14" key="1">
    <citation type="submission" date="2020-08" db="EMBL/GenBank/DDBJ databases">
        <title>Genomic Encyclopedia of Type Strains, Phase IV (KMG-IV): sequencing the most valuable type-strain genomes for metagenomic binning, comparative biology and taxonomic classification.</title>
        <authorList>
            <person name="Goeker M."/>
        </authorList>
    </citation>
    <scope>NUCLEOTIDE SEQUENCE [LARGE SCALE GENOMIC DNA]</scope>
    <source>
        <strain evidence="13 14">DSM 27165</strain>
    </source>
</reference>
<evidence type="ECO:0000256" key="7">
    <source>
        <dbReference type="ARBA" id="ARBA00023002"/>
    </source>
</evidence>
<evidence type="ECO:0000256" key="2">
    <source>
        <dbReference type="ARBA" id="ARBA00008000"/>
    </source>
</evidence>
<dbReference type="InterPro" id="IPR017900">
    <property type="entry name" value="4Fe4S_Fe_S_CS"/>
</dbReference>
<evidence type="ECO:0000256" key="9">
    <source>
        <dbReference type="ARBA" id="ARBA00023014"/>
    </source>
</evidence>
<evidence type="ECO:0000259" key="11">
    <source>
        <dbReference type="PROSITE" id="PS51379"/>
    </source>
</evidence>
<dbReference type="GO" id="GO:0046872">
    <property type="term" value="F:metal ion binding"/>
    <property type="evidence" value="ECO:0007669"/>
    <property type="project" value="UniProtKB-KW"/>
</dbReference>
<evidence type="ECO:0000256" key="5">
    <source>
        <dbReference type="ARBA" id="ARBA00022827"/>
    </source>
</evidence>
<evidence type="ECO:0000256" key="10">
    <source>
        <dbReference type="ARBA" id="ARBA00038897"/>
    </source>
</evidence>
<dbReference type="Pfam" id="PF02913">
    <property type="entry name" value="FAD-oxidase_C"/>
    <property type="match status" value="1"/>
</dbReference>
<keyword evidence="6" id="KW-0809">Transit peptide</keyword>
<evidence type="ECO:0000259" key="12">
    <source>
        <dbReference type="PROSITE" id="PS51387"/>
    </source>
</evidence>
<keyword evidence="9" id="KW-0411">Iron-sulfur</keyword>
<dbReference type="Gene3D" id="1.10.45.10">
    <property type="entry name" value="Vanillyl-alcohol Oxidase, Chain A, domain 4"/>
    <property type="match status" value="1"/>
</dbReference>
<dbReference type="Gene3D" id="1.10.1060.10">
    <property type="entry name" value="Alpha-helical ferredoxin"/>
    <property type="match status" value="1"/>
</dbReference>